<feature type="region of interest" description="Disordered" evidence="1">
    <location>
        <begin position="760"/>
        <end position="800"/>
    </location>
</feature>
<organism evidence="2 3">
    <name type="scientific">Aspergillus sclerotiicarbonarius (strain CBS 121057 / IBT 28362)</name>
    <dbReference type="NCBI Taxonomy" id="1448318"/>
    <lineage>
        <taxon>Eukaryota</taxon>
        <taxon>Fungi</taxon>
        <taxon>Dikarya</taxon>
        <taxon>Ascomycota</taxon>
        <taxon>Pezizomycotina</taxon>
        <taxon>Eurotiomycetes</taxon>
        <taxon>Eurotiomycetidae</taxon>
        <taxon>Eurotiales</taxon>
        <taxon>Aspergillaceae</taxon>
        <taxon>Aspergillus</taxon>
        <taxon>Aspergillus subgen. Circumdati</taxon>
    </lineage>
</organism>
<gene>
    <name evidence="2" type="ORF">BO78DRAFT_451057</name>
</gene>
<proteinExistence type="predicted"/>
<evidence type="ECO:0000313" key="2">
    <source>
        <dbReference type="EMBL" id="PYI03873.1"/>
    </source>
</evidence>
<protein>
    <submittedName>
        <fullName evidence="2">Uncharacterized protein</fullName>
    </submittedName>
</protein>
<feature type="region of interest" description="Disordered" evidence="1">
    <location>
        <begin position="605"/>
        <end position="666"/>
    </location>
</feature>
<feature type="region of interest" description="Disordered" evidence="1">
    <location>
        <begin position="353"/>
        <end position="398"/>
    </location>
</feature>
<dbReference type="OrthoDB" id="10265971at2759"/>
<dbReference type="VEuPathDB" id="FungiDB:BO78DRAFT_451057"/>
<dbReference type="STRING" id="1448318.A0A319FCC4"/>
<keyword evidence="3" id="KW-1185">Reference proteome</keyword>
<feature type="region of interest" description="Disordered" evidence="1">
    <location>
        <begin position="496"/>
        <end position="523"/>
    </location>
</feature>
<reference evidence="2 3" key="1">
    <citation type="submission" date="2018-02" db="EMBL/GenBank/DDBJ databases">
        <title>The genomes of Aspergillus section Nigri reveals drivers in fungal speciation.</title>
        <authorList>
            <consortium name="DOE Joint Genome Institute"/>
            <person name="Vesth T.C."/>
            <person name="Nybo J."/>
            <person name="Theobald S."/>
            <person name="Brandl J."/>
            <person name="Frisvad J.C."/>
            <person name="Nielsen K.F."/>
            <person name="Lyhne E.K."/>
            <person name="Kogle M.E."/>
            <person name="Kuo A."/>
            <person name="Riley R."/>
            <person name="Clum A."/>
            <person name="Nolan M."/>
            <person name="Lipzen A."/>
            <person name="Salamov A."/>
            <person name="Henrissat B."/>
            <person name="Wiebenga A."/>
            <person name="De vries R.P."/>
            <person name="Grigoriev I.V."/>
            <person name="Mortensen U.H."/>
            <person name="Andersen M.R."/>
            <person name="Baker S.E."/>
        </authorList>
    </citation>
    <scope>NUCLEOTIDE SEQUENCE [LARGE SCALE GENOMIC DNA]</scope>
    <source>
        <strain evidence="2 3">CBS 121057</strain>
    </source>
</reference>
<dbReference type="EMBL" id="KZ826375">
    <property type="protein sequence ID" value="PYI03873.1"/>
    <property type="molecule type" value="Genomic_DNA"/>
</dbReference>
<evidence type="ECO:0000313" key="3">
    <source>
        <dbReference type="Proteomes" id="UP000248423"/>
    </source>
</evidence>
<feature type="compositionally biased region" description="Polar residues" evidence="1">
    <location>
        <begin position="630"/>
        <end position="666"/>
    </location>
</feature>
<accession>A0A319FCC4</accession>
<feature type="region of interest" description="Disordered" evidence="1">
    <location>
        <begin position="89"/>
        <end position="108"/>
    </location>
</feature>
<dbReference type="Proteomes" id="UP000248423">
    <property type="component" value="Unassembled WGS sequence"/>
</dbReference>
<feature type="compositionally biased region" description="Basic and acidic residues" evidence="1">
    <location>
        <begin position="383"/>
        <end position="398"/>
    </location>
</feature>
<name>A0A319FCC4_ASPSB</name>
<sequence length="1221" mass="133500">MSGKQRVMLASMWAFEDIGVQEVTDAIKESTSQLDIECHYHRSENVLEVNGSLEGCPSQIANTVSKFIEGQRNKDLLDMPRINRLDLSATIQDGEHPSSDQGDEGGLLALEDNSDEDLVPNPAALVTRFWQSPSGGVGCFSENHFHDFVTRIAALTGTDIAVVEDRRIQVTGKSSEDVDDALAKLSRVERPLSFIANPNVANINATPGGGPIRLRLQSYSSLNRVALSRILADPSLALSSDFGQMFVTVLLSFDEEAQAFKAPNNLLNPPHVTEEPGRSRVWNDFTFQGIGKGDEYLALDKSAGRATAKTQPTASSLSAAHPYLTAEKAKQVNQWVVQGVEMEQTIPAPDAESKDVLQLESAPVQCPAPAPKRPPGIKGRRPIPLDRDQPTSTRERGETKYELKMIQTPEPKDVTPEHDSPKPRRKWRMTYNVEGSTACQQTTDPIVEASAPRGLSSSLQGGPKGTQPMVCEEKVRLPPTFNTTKYRLNRSAPQTMKGAWGNFQGRRTNPHPVRTPEKQHGKRKALIDVFEPVTSGSTSSRPLLSFHHPALVPTNPVASSVDVLTTPTMEDLVIQGVSNNSLDLAGLTFEDPRIPLELSSSASLQEATSSSNDRAHISSPSIDRADFSGNDKTASSGNGRVTSLTNDREASSGNERVTLSSSENIPENTKRLASLSKVYKTSDDGTSLVIEEAYNTAPSLRQARGTLAQDKVAELERAHGTEKRSRNEVVTRNFHRTMIHKAPKPSNKVQSKAKKQATLEDAWGWGVQKKPAKKESTEASGIQPSPGPKEDKSATPEGGMNEDIKELYEALKPTLEAAESFPGSVSLEVKIGLLLMPTIPQVCSERVISLNEWIKIFQPQNGLAAPTTKFIERLTTSGADVDHLVNLKASKTEGKRRLFEQEYEAYNVSYEYHCRTKTGQLLVIVIDEQGNHSVRQPISPLGGVNLHFPGQTWDAMVTINRVTEHLPGANPEFEEVAHHMVDHLWIPADRQLLCIFTRLPDGNKVTIEKVFLKRWTRHRFIRSNKGSLTAEGEPNDNIYLQILEVQDLVIGTTSDEQAVRARALQPQEMIRRGQLWYEASLISPAIEYLLKSNANLEVGEHTEDWCSVDLLGRDAALIGDKQESSTSGTPVGPIATAIGCGGLGDLLRVTKVVVGKADGVGYWNEGPGVVMAEGALVAPPAPALKSLDFDELESVKEIGSAGPQNDLAGPVALEQLEREFW</sequence>
<evidence type="ECO:0000256" key="1">
    <source>
        <dbReference type="SAM" id="MobiDB-lite"/>
    </source>
</evidence>
<dbReference type="AlphaFoldDB" id="A0A319FCC4"/>